<protein>
    <submittedName>
        <fullName evidence="1">Uncharacterized protein</fullName>
    </submittedName>
</protein>
<organism evidence="1 2">
    <name type="scientific">Marinoscillum furvescens DSM 4134</name>
    <dbReference type="NCBI Taxonomy" id="1122208"/>
    <lineage>
        <taxon>Bacteria</taxon>
        <taxon>Pseudomonadati</taxon>
        <taxon>Bacteroidota</taxon>
        <taxon>Cytophagia</taxon>
        <taxon>Cytophagales</taxon>
        <taxon>Reichenbachiellaceae</taxon>
        <taxon>Marinoscillum</taxon>
    </lineage>
</organism>
<comment type="caution">
    <text evidence="1">The sequence shown here is derived from an EMBL/GenBank/DDBJ whole genome shotgun (WGS) entry which is preliminary data.</text>
</comment>
<dbReference type="EMBL" id="QREG01000005">
    <property type="protein sequence ID" value="REE00441.1"/>
    <property type="molecule type" value="Genomic_DNA"/>
</dbReference>
<evidence type="ECO:0000313" key="2">
    <source>
        <dbReference type="Proteomes" id="UP000256779"/>
    </source>
</evidence>
<keyword evidence="2" id="KW-1185">Reference proteome</keyword>
<dbReference type="Proteomes" id="UP000256779">
    <property type="component" value="Unassembled WGS sequence"/>
</dbReference>
<dbReference type="AlphaFoldDB" id="A0A3D9L6T3"/>
<gene>
    <name evidence="1" type="ORF">C7460_10562</name>
</gene>
<proteinExistence type="predicted"/>
<dbReference type="RefSeq" id="WP_170147922.1">
    <property type="nucleotide sequence ID" value="NZ_QREG01000005.1"/>
</dbReference>
<name>A0A3D9L6T3_MARFU</name>
<evidence type="ECO:0000313" key="1">
    <source>
        <dbReference type="EMBL" id="REE00441.1"/>
    </source>
</evidence>
<reference evidence="1 2" key="1">
    <citation type="submission" date="2018-07" db="EMBL/GenBank/DDBJ databases">
        <title>Genomic Encyclopedia of Type Strains, Phase IV (KMG-IV): sequencing the most valuable type-strain genomes for metagenomic binning, comparative biology and taxonomic classification.</title>
        <authorList>
            <person name="Goeker M."/>
        </authorList>
    </citation>
    <scope>NUCLEOTIDE SEQUENCE [LARGE SCALE GENOMIC DNA]</scope>
    <source>
        <strain evidence="1 2">DSM 4134</strain>
    </source>
</reference>
<sequence>MQDISAFDRFFSELHQKGTAEQKQLELTKAIKKSNCPYLIHRLKDLQKANAR</sequence>
<accession>A0A3D9L6T3</accession>